<dbReference type="VEuPathDB" id="AmoebaDB:NAEGRDRAFT_73298"/>
<dbReference type="KEGG" id="ngr:NAEGRDRAFT_73298"/>
<evidence type="ECO:0000313" key="1">
    <source>
        <dbReference type="EMBL" id="EFC38788.1"/>
    </source>
</evidence>
<dbReference type="Proteomes" id="UP000006671">
    <property type="component" value="Unassembled WGS sequence"/>
</dbReference>
<dbReference type="InParanoid" id="D2VW92"/>
<dbReference type="OrthoDB" id="9984518at2759"/>
<dbReference type="InterPro" id="IPR009003">
    <property type="entry name" value="Peptidase_S1_PA"/>
</dbReference>
<proteinExistence type="predicted"/>
<dbReference type="GeneID" id="8858859"/>
<protein>
    <submittedName>
        <fullName evidence="1">Predicted protein</fullName>
    </submittedName>
</protein>
<dbReference type="EMBL" id="GG738904">
    <property type="protein sequence ID" value="EFC38788.1"/>
    <property type="molecule type" value="Genomic_DNA"/>
</dbReference>
<name>D2VW92_NAEGR</name>
<sequence>MRFVRQMLEVIVPQSETDDSVDVYSKDNFSEVCFNVFRVADNGDLIPPSTKFSLRKLYLLSTIKDYLMKAKCGMARIGQPSSTGLGGNGTCFYLLPNVVITNSHVANTDEIPLIYTGTYSEAVEGYFQKLNPVESKLLFSGSSMQHQMRKYNHSLTRTHFPQVDETYLDPIISLRGDFGYMDISLHKIAFPNNMQSSKVLMIPCPEILQVSDPIFTMHYPGVEGTQFSSLHSNQFSNYLHWAPNDNVVSDLFHGYGKLCISTGKVLAPYVEEKQENGNIDWVPNTSHQYNSQNSNFLITNESVTIGSSGGCVQSPTCRVIEINGITLVEFHAIHFGGQFVKCKNCLKHIKQQMNENDEDEYPSLFQGLPQEWNFCEACQNGKESSKMVYNYSVSVHHPLLKQVYKKLIAPDLLTVLNVNLSDERLERLKQYLDM</sequence>
<keyword evidence="2" id="KW-1185">Reference proteome</keyword>
<dbReference type="SUPFAM" id="SSF50494">
    <property type="entry name" value="Trypsin-like serine proteases"/>
    <property type="match status" value="1"/>
</dbReference>
<dbReference type="RefSeq" id="XP_002671532.1">
    <property type="nucleotide sequence ID" value="XM_002671486.1"/>
</dbReference>
<evidence type="ECO:0000313" key="2">
    <source>
        <dbReference type="Proteomes" id="UP000006671"/>
    </source>
</evidence>
<reference evidence="1 2" key="1">
    <citation type="journal article" date="2010" name="Cell">
        <title>The genome of Naegleria gruberi illuminates early eukaryotic versatility.</title>
        <authorList>
            <person name="Fritz-Laylin L.K."/>
            <person name="Prochnik S.E."/>
            <person name="Ginger M.L."/>
            <person name="Dacks J.B."/>
            <person name="Carpenter M.L."/>
            <person name="Field M.C."/>
            <person name="Kuo A."/>
            <person name="Paredez A."/>
            <person name="Chapman J."/>
            <person name="Pham J."/>
            <person name="Shu S."/>
            <person name="Neupane R."/>
            <person name="Cipriano M."/>
            <person name="Mancuso J."/>
            <person name="Tu H."/>
            <person name="Salamov A."/>
            <person name="Lindquist E."/>
            <person name="Shapiro H."/>
            <person name="Lucas S."/>
            <person name="Grigoriev I.V."/>
            <person name="Cande W.Z."/>
            <person name="Fulton C."/>
            <person name="Rokhsar D.S."/>
            <person name="Dawson S.C."/>
        </authorList>
    </citation>
    <scope>NUCLEOTIDE SEQUENCE [LARGE SCALE GENOMIC DNA]</scope>
    <source>
        <strain evidence="1 2">NEG-M</strain>
    </source>
</reference>
<gene>
    <name evidence="1" type="ORF">NAEGRDRAFT_73298</name>
</gene>
<dbReference type="AlphaFoldDB" id="D2VW92"/>
<organism evidence="2">
    <name type="scientific">Naegleria gruberi</name>
    <name type="common">Amoeba</name>
    <dbReference type="NCBI Taxonomy" id="5762"/>
    <lineage>
        <taxon>Eukaryota</taxon>
        <taxon>Discoba</taxon>
        <taxon>Heterolobosea</taxon>
        <taxon>Tetramitia</taxon>
        <taxon>Eutetramitia</taxon>
        <taxon>Vahlkampfiidae</taxon>
        <taxon>Naegleria</taxon>
    </lineage>
</organism>
<accession>D2VW92</accession>